<dbReference type="GO" id="GO:0016020">
    <property type="term" value="C:membrane"/>
    <property type="evidence" value="ECO:0007669"/>
    <property type="project" value="InterPro"/>
</dbReference>
<feature type="transmembrane region" description="Helical" evidence="10">
    <location>
        <begin position="373"/>
        <end position="394"/>
    </location>
</feature>
<dbReference type="OrthoDB" id="9970435at2759"/>
<reference evidence="13" key="1">
    <citation type="submission" date="2019-12" db="EMBL/GenBank/DDBJ databases">
        <authorList>
            <person name="Scholes J."/>
        </authorList>
    </citation>
    <scope>NUCLEOTIDE SEQUENCE</scope>
</reference>
<keyword evidence="6 10" id="KW-1133">Transmembrane helix</keyword>
<evidence type="ECO:0000256" key="4">
    <source>
        <dbReference type="ARBA" id="ARBA00022592"/>
    </source>
</evidence>
<dbReference type="PROSITE" id="PS51380">
    <property type="entry name" value="EXS"/>
    <property type="match status" value="1"/>
</dbReference>
<name>A0A9N7MXN1_STRHE</name>
<feature type="transmembrane region" description="Helical" evidence="10">
    <location>
        <begin position="494"/>
        <end position="515"/>
    </location>
</feature>
<evidence type="ECO:0000256" key="10">
    <source>
        <dbReference type="SAM" id="Phobius"/>
    </source>
</evidence>
<dbReference type="Pfam" id="PF03105">
    <property type="entry name" value="SPX"/>
    <property type="match status" value="1"/>
</dbReference>
<evidence type="ECO:0000256" key="8">
    <source>
        <dbReference type="SAM" id="Coils"/>
    </source>
</evidence>
<feature type="transmembrane region" description="Helical" evidence="10">
    <location>
        <begin position="689"/>
        <end position="706"/>
    </location>
</feature>
<dbReference type="AlphaFoldDB" id="A0A9N7MXN1"/>
<feature type="coiled-coil region" evidence="8">
    <location>
        <begin position="77"/>
        <end position="104"/>
    </location>
</feature>
<dbReference type="InterPro" id="IPR004331">
    <property type="entry name" value="SPX_dom"/>
</dbReference>
<feature type="transmembrane region" description="Helical" evidence="10">
    <location>
        <begin position="414"/>
        <end position="437"/>
    </location>
</feature>
<evidence type="ECO:0000259" key="12">
    <source>
        <dbReference type="PROSITE" id="PS51382"/>
    </source>
</evidence>
<organism evidence="13 14">
    <name type="scientific">Striga hermonthica</name>
    <name type="common">Purple witchweed</name>
    <name type="synonym">Buchnera hermonthica</name>
    <dbReference type="NCBI Taxonomy" id="68872"/>
    <lineage>
        <taxon>Eukaryota</taxon>
        <taxon>Viridiplantae</taxon>
        <taxon>Streptophyta</taxon>
        <taxon>Embryophyta</taxon>
        <taxon>Tracheophyta</taxon>
        <taxon>Spermatophyta</taxon>
        <taxon>Magnoliopsida</taxon>
        <taxon>eudicotyledons</taxon>
        <taxon>Gunneridae</taxon>
        <taxon>Pentapetalae</taxon>
        <taxon>asterids</taxon>
        <taxon>lamiids</taxon>
        <taxon>Lamiales</taxon>
        <taxon>Orobanchaceae</taxon>
        <taxon>Buchnereae</taxon>
        <taxon>Striga</taxon>
    </lineage>
</organism>
<feature type="compositionally biased region" description="Polar residues" evidence="9">
    <location>
        <begin position="164"/>
        <end position="191"/>
    </location>
</feature>
<evidence type="ECO:0000256" key="3">
    <source>
        <dbReference type="ARBA" id="ARBA00022448"/>
    </source>
</evidence>
<dbReference type="InterPro" id="IPR034092">
    <property type="entry name" value="PHO1_SPX"/>
</dbReference>
<sequence>MVKFSKELEAQLIPEWKDAFVNYWLLKKHVKKIKLSRKAKKHVPNAEQDFGRSIFDPIRVLAGRITGGATACRNTEIIQVKNRIDVQEEEVELYETELVQLFSEEDEVKVFFETLDDELNKVNKFYRTKESEFLERGEILNKQLQILLDLKRVIGRKTQAARSGDSSAFLSRTTSPSGRNSDFSESQSSEYCDSPIDSQTEDVIAALEKNGINFVNSATREKTKKGKPKTMAMRIDIPATTPTRTIAALTSMLWEDMVNNPKKGANGGEYINRKKIQCAEKMIRGAFLSVCFGSSLNMVAFTKILKKFDKVSSQQASASYLKVVKRSHFISSDKVVRLMDEVESLFTQHFANNDRKKAMKFLRPQHHKDSHMVTFFVGLFTGSFVTLFSVYAILAHLSGMFSPGTESAYMDTVYPIFSMFALLSLHLFMYGCNLFMWKSTRINYNFIFEFQASTALKYRDAFLICTCLMTSVVGALVVHLILLSTGFSPHWVDSIPGILLVSSAMLLVCPFNIFYRPTRYCLIRVIRNIVCSPFYKVLLVDFFMADQLTSQVPLLRHMESAACYFLAGNFKTHRYETCKSGKLYRELAYVISFAPYYWRAMQCARRWFDEYNADHLANLGKYVSAMVAAGARLTYSQQPSQLWMVIVLVTSVVATVYQLYWDFVKDWGLFDPKSKNLWLRDELILKNRGIYYASIALNFVLRVAWVETMMRFNTGMFELRVIEFFLASLEVIRRGHWNYYRLENEHLNNVGKFRAVKTVPLPFREAESDG</sequence>
<dbReference type="PROSITE" id="PS51382">
    <property type="entry name" value="SPX"/>
    <property type="match status" value="1"/>
</dbReference>
<evidence type="ECO:0000256" key="1">
    <source>
        <dbReference type="ARBA" id="ARBA00004127"/>
    </source>
</evidence>
<keyword evidence="7 10" id="KW-0472">Membrane</keyword>
<dbReference type="Proteomes" id="UP001153555">
    <property type="component" value="Unassembled WGS sequence"/>
</dbReference>
<evidence type="ECO:0000256" key="9">
    <source>
        <dbReference type="SAM" id="MobiDB-lite"/>
    </source>
</evidence>
<feature type="transmembrane region" description="Helical" evidence="10">
    <location>
        <begin position="642"/>
        <end position="661"/>
    </location>
</feature>
<comment type="caution">
    <text evidence="13">The sequence shown here is derived from an EMBL/GenBank/DDBJ whole genome shotgun (WGS) entry which is preliminary data.</text>
</comment>
<feature type="transmembrane region" description="Helical" evidence="10">
    <location>
        <begin position="282"/>
        <end position="305"/>
    </location>
</feature>
<keyword evidence="14" id="KW-1185">Reference proteome</keyword>
<dbReference type="Pfam" id="PF03124">
    <property type="entry name" value="EXS"/>
    <property type="match status" value="1"/>
</dbReference>
<dbReference type="GO" id="GO:0016036">
    <property type="term" value="P:cellular response to phosphate starvation"/>
    <property type="evidence" value="ECO:0007669"/>
    <property type="project" value="InterPro"/>
</dbReference>
<evidence type="ECO:0000256" key="6">
    <source>
        <dbReference type="ARBA" id="ARBA00022989"/>
    </source>
</evidence>
<evidence type="ECO:0000313" key="13">
    <source>
        <dbReference type="EMBL" id="CAA0817428.1"/>
    </source>
</evidence>
<proteinExistence type="inferred from homology"/>
<evidence type="ECO:0000256" key="2">
    <source>
        <dbReference type="ARBA" id="ARBA00009665"/>
    </source>
</evidence>
<protein>
    <submittedName>
        <fullName evidence="13">Phosphate transporter PHO1</fullName>
    </submittedName>
</protein>
<dbReference type="GO" id="GO:0006817">
    <property type="term" value="P:phosphate ion transport"/>
    <property type="evidence" value="ECO:0007669"/>
    <property type="project" value="UniProtKB-KW"/>
</dbReference>
<evidence type="ECO:0000313" key="14">
    <source>
        <dbReference type="Proteomes" id="UP001153555"/>
    </source>
</evidence>
<keyword evidence="5 10" id="KW-0812">Transmembrane</keyword>
<evidence type="ECO:0000256" key="5">
    <source>
        <dbReference type="ARBA" id="ARBA00022692"/>
    </source>
</evidence>
<keyword evidence="4" id="KW-0592">Phosphate transport</keyword>
<accession>A0A9N7MXN1</accession>
<feature type="transmembrane region" description="Helical" evidence="10">
    <location>
        <begin position="458"/>
        <end position="482"/>
    </location>
</feature>
<dbReference type="CDD" id="cd14476">
    <property type="entry name" value="SPX_PHO1_like"/>
    <property type="match status" value="1"/>
</dbReference>
<comment type="subcellular location">
    <subcellularLocation>
        <location evidence="1">Endomembrane system</location>
        <topology evidence="1">Multi-pass membrane protein</topology>
    </subcellularLocation>
</comment>
<gene>
    <name evidence="13" type="ORF">SHERM_17005</name>
</gene>
<dbReference type="PANTHER" id="PTHR48477">
    <property type="entry name" value="PHOSPHATE TRANSPORTER PHO1"/>
    <property type="match status" value="1"/>
</dbReference>
<keyword evidence="3" id="KW-0813">Transport</keyword>
<feature type="domain" description="EXS" evidence="11">
    <location>
        <begin position="579"/>
        <end position="770"/>
    </location>
</feature>
<dbReference type="InterPro" id="IPR004342">
    <property type="entry name" value="EXS_C"/>
</dbReference>
<feature type="domain" description="SPX" evidence="12">
    <location>
        <begin position="2"/>
        <end position="322"/>
    </location>
</feature>
<comment type="similarity">
    <text evidence="2">Belongs to the SYG1 (TC 2.A.94) family.</text>
</comment>
<keyword evidence="8" id="KW-0175">Coiled coil</keyword>
<dbReference type="PANTHER" id="PTHR48477:SF1">
    <property type="entry name" value="PHOSPHATE TRANSPORTER PHO1"/>
    <property type="match status" value="1"/>
</dbReference>
<dbReference type="EMBL" id="CACSLK010015970">
    <property type="protein sequence ID" value="CAA0817428.1"/>
    <property type="molecule type" value="Genomic_DNA"/>
</dbReference>
<evidence type="ECO:0000259" key="11">
    <source>
        <dbReference type="PROSITE" id="PS51380"/>
    </source>
</evidence>
<feature type="region of interest" description="Disordered" evidence="9">
    <location>
        <begin position="164"/>
        <end position="194"/>
    </location>
</feature>
<dbReference type="InterPro" id="IPR052486">
    <property type="entry name" value="PHO1"/>
</dbReference>
<evidence type="ECO:0000256" key="7">
    <source>
        <dbReference type="ARBA" id="ARBA00023136"/>
    </source>
</evidence>
<dbReference type="GO" id="GO:0012505">
    <property type="term" value="C:endomembrane system"/>
    <property type="evidence" value="ECO:0007669"/>
    <property type="project" value="UniProtKB-SubCell"/>
</dbReference>